<accession>A0A835JKI8</accession>
<keyword evidence="2" id="KW-1185">Reference proteome</keyword>
<evidence type="ECO:0000313" key="2">
    <source>
        <dbReference type="Proteomes" id="UP000657918"/>
    </source>
</evidence>
<comment type="caution">
    <text evidence="1">The sequence shown here is derived from an EMBL/GenBank/DDBJ whole genome shotgun (WGS) entry which is preliminary data.</text>
</comment>
<sequence length="62" mass="6978">MNTACCTKLHQAPCQSAGSEMNTAFDSSDLPQDTTPEMVHCLFMESDIIRRRVILLLPYAQF</sequence>
<reference evidence="1 2" key="1">
    <citation type="submission" date="2020-10" db="EMBL/GenBank/DDBJ databases">
        <title>Plant Genome Project.</title>
        <authorList>
            <person name="Zhang R.-G."/>
        </authorList>
    </citation>
    <scope>NUCLEOTIDE SEQUENCE [LARGE SCALE GENOMIC DNA]</scope>
    <source>
        <strain evidence="1">FAFU-HL-1</strain>
        <tissue evidence="1">Leaf</tissue>
    </source>
</reference>
<protein>
    <submittedName>
        <fullName evidence="1">Uncharacterized protein</fullName>
    </submittedName>
</protein>
<dbReference type="AlphaFoldDB" id="A0A835JKI8"/>
<dbReference type="Proteomes" id="UP000657918">
    <property type="component" value="Unassembled WGS sequence"/>
</dbReference>
<gene>
    <name evidence="1" type="ORF">SADUNF_Sadunf12G0013600</name>
</gene>
<evidence type="ECO:0000313" key="1">
    <source>
        <dbReference type="EMBL" id="KAF9671111.1"/>
    </source>
</evidence>
<dbReference type="EMBL" id="JADGMS010000012">
    <property type="protein sequence ID" value="KAF9671111.1"/>
    <property type="molecule type" value="Genomic_DNA"/>
</dbReference>
<name>A0A835JKI8_9ROSI</name>
<organism evidence="1 2">
    <name type="scientific">Salix dunnii</name>
    <dbReference type="NCBI Taxonomy" id="1413687"/>
    <lineage>
        <taxon>Eukaryota</taxon>
        <taxon>Viridiplantae</taxon>
        <taxon>Streptophyta</taxon>
        <taxon>Embryophyta</taxon>
        <taxon>Tracheophyta</taxon>
        <taxon>Spermatophyta</taxon>
        <taxon>Magnoliopsida</taxon>
        <taxon>eudicotyledons</taxon>
        <taxon>Gunneridae</taxon>
        <taxon>Pentapetalae</taxon>
        <taxon>rosids</taxon>
        <taxon>fabids</taxon>
        <taxon>Malpighiales</taxon>
        <taxon>Salicaceae</taxon>
        <taxon>Saliceae</taxon>
        <taxon>Salix</taxon>
    </lineage>
</organism>
<proteinExistence type="predicted"/>